<reference evidence="6" key="2">
    <citation type="submission" date="2023-01" db="EMBL/GenBank/DDBJ databases">
        <title>Draft genome sequence of Litoribrevibacter albus strain NBRC 110071.</title>
        <authorList>
            <person name="Sun Q."/>
            <person name="Mori K."/>
        </authorList>
    </citation>
    <scope>NUCLEOTIDE SEQUENCE</scope>
    <source>
        <strain evidence="6">NBRC 110071</strain>
    </source>
</reference>
<dbReference type="Gene3D" id="3.30.9.10">
    <property type="entry name" value="D-Amino Acid Oxidase, subunit A, domain 2"/>
    <property type="match status" value="1"/>
</dbReference>
<dbReference type="Gene3D" id="3.50.50.60">
    <property type="entry name" value="FAD/NAD(P)-binding domain"/>
    <property type="match status" value="1"/>
</dbReference>
<proteinExistence type="inferred from homology"/>
<dbReference type="InterPro" id="IPR017741">
    <property type="entry name" value="FAD-dependent_OxRdtase_HpnW"/>
</dbReference>
<dbReference type="Pfam" id="PF01266">
    <property type="entry name" value="DAO"/>
    <property type="match status" value="1"/>
</dbReference>
<dbReference type="GO" id="GO:0005737">
    <property type="term" value="C:cytoplasm"/>
    <property type="evidence" value="ECO:0007669"/>
    <property type="project" value="TreeGrafter"/>
</dbReference>
<dbReference type="InterPro" id="IPR036188">
    <property type="entry name" value="FAD/NAD-bd_sf"/>
</dbReference>
<gene>
    <name evidence="6" type="ORF">GCM10007876_11870</name>
</gene>
<dbReference type="NCBIfam" id="TIGR03364">
    <property type="entry name" value="HpnW_proposed"/>
    <property type="match status" value="1"/>
</dbReference>
<dbReference type="EMBL" id="BSNM01000009">
    <property type="protein sequence ID" value="GLQ30708.1"/>
    <property type="molecule type" value="Genomic_DNA"/>
</dbReference>
<dbReference type="SUPFAM" id="SSF51905">
    <property type="entry name" value="FAD/NAD(P)-binding domain"/>
    <property type="match status" value="1"/>
</dbReference>
<organism evidence="6 7">
    <name type="scientific">Litoribrevibacter albus</name>
    <dbReference type="NCBI Taxonomy" id="1473156"/>
    <lineage>
        <taxon>Bacteria</taxon>
        <taxon>Pseudomonadati</taxon>
        <taxon>Pseudomonadota</taxon>
        <taxon>Gammaproteobacteria</taxon>
        <taxon>Oceanospirillales</taxon>
        <taxon>Oceanospirillaceae</taxon>
        <taxon>Litoribrevibacter</taxon>
    </lineage>
</organism>
<protein>
    <submittedName>
        <fullName evidence="6">Oxidase</fullName>
    </submittedName>
</protein>
<dbReference type="Proteomes" id="UP001161389">
    <property type="component" value="Unassembled WGS sequence"/>
</dbReference>
<keyword evidence="4" id="KW-0560">Oxidoreductase</keyword>
<evidence type="ECO:0000256" key="2">
    <source>
        <dbReference type="ARBA" id="ARBA00009410"/>
    </source>
</evidence>
<accession>A0AA37S9G3</accession>
<keyword evidence="3" id="KW-0285">Flavoprotein</keyword>
<sequence>MYDLIVVGAGIAGLAFALTAVEQGQTVLVIEKNKAPQGASIRNFGMVLPLGMPTGNALNRAIKSKEKWLDYSKKANFWANPCGMMMAAHHDDEMTAMEEFNSHHSLPPYRTRLLNPDQAQVICPGVNPKGLVGGLLSQTEVQINPQQAIKQLTHYLAKQDEAELLFSTRVLQVHSGDAGCEVQTTQGTFNAKRIVCCPGHEFNDLIPCDEQTRPKTCKLQMMRTIKQKQNWAFGSMFSTGLSMLHYPAFDNVKSLAAVRERVTYDHPEFEKHGIHILAAQNQVGEITLGDSHHYGDDPDPFINQEVNFLITQYAKKVLQLPSWEIKEQWIGIYSKTQDDHVYWTQPQDHVFLVTGLGGTGMSTSFAIAEEWFLENQAG</sequence>
<reference evidence="6" key="1">
    <citation type="journal article" date="2014" name="Int. J. Syst. Evol. Microbiol.">
        <title>Complete genome sequence of Corynebacterium casei LMG S-19264T (=DSM 44701T), isolated from a smear-ripened cheese.</title>
        <authorList>
            <consortium name="US DOE Joint Genome Institute (JGI-PGF)"/>
            <person name="Walter F."/>
            <person name="Albersmeier A."/>
            <person name="Kalinowski J."/>
            <person name="Ruckert C."/>
        </authorList>
    </citation>
    <scope>NUCLEOTIDE SEQUENCE</scope>
    <source>
        <strain evidence="6">NBRC 110071</strain>
    </source>
</reference>
<comment type="similarity">
    <text evidence="2">Belongs to the DadA oxidoreductase family.</text>
</comment>
<evidence type="ECO:0000259" key="5">
    <source>
        <dbReference type="Pfam" id="PF01266"/>
    </source>
</evidence>
<evidence type="ECO:0000256" key="1">
    <source>
        <dbReference type="ARBA" id="ARBA00001974"/>
    </source>
</evidence>
<comment type="cofactor">
    <cofactor evidence="1">
        <name>FAD</name>
        <dbReference type="ChEBI" id="CHEBI:57692"/>
    </cofactor>
</comment>
<dbReference type="PANTHER" id="PTHR13847">
    <property type="entry name" value="SARCOSINE DEHYDROGENASE-RELATED"/>
    <property type="match status" value="1"/>
</dbReference>
<evidence type="ECO:0000256" key="3">
    <source>
        <dbReference type="ARBA" id="ARBA00022630"/>
    </source>
</evidence>
<evidence type="ECO:0000313" key="6">
    <source>
        <dbReference type="EMBL" id="GLQ30708.1"/>
    </source>
</evidence>
<dbReference type="PANTHER" id="PTHR13847:SF286">
    <property type="entry name" value="D-AMINO ACID DEHYDROGENASE"/>
    <property type="match status" value="1"/>
</dbReference>
<name>A0AA37S9G3_9GAMM</name>
<evidence type="ECO:0000313" key="7">
    <source>
        <dbReference type="Proteomes" id="UP001161389"/>
    </source>
</evidence>
<feature type="domain" description="FAD dependent oxidoreductase" evidence="5">
    <location>
        <begin position="3"/>
        <end position="369"/>
    </location>
</feature>
<keyword evidence="7" id="KW-1185">Reference proteome</keyword>
<dbReference type="InterPro" id="IPR006076">
    <property type="entry name" value="FAD-dep_OxRdtase"/>
</dbReference>
<dbReference type="RefSeq" id="WP_284379943.1">
    <property type="nucleotide sequence ID" value="NZ_BSNM01000009.1"/>
</dbReference>
<dbReference type="AlphaFoldDB" id="A0AA37S9G3"/>
<dbReference type="GO" id="GO:0016491">
    <property type="term" value="F:oxidoreductase activity"/>
    <property type="evidence" value="ECO:0007669"/>
    <property type="project" value="UniProtKB-KW"/>
</dbReference>
<evidence type="ECO:0000256" key="4">
    <source>
        <dbReference type="ARBA" id="ARBA00023002"/>
    </source>
</evidence>
<comment type="caution">
    <text evidence="6">The sequence shown here is derived from an EMBL/GenBank/DDBJ whole genome shotgun (WGS) entry which is preliminary data.</text>
</comment>